<dbReference type="GO" id="GO:0030041">
    <property type="term" value="P:actin filament polymerization"/>
    <property type="evidence" value="ECO:0007669"/>
    <property type="project" value="TreeGrafter"/>
</dbReference>
<dbReference type="RefSeq" id="XP_067756140.1">
    <property type="nucleotide sequence ID" value="XM_067899350.1"/>
</dbReference>
<dbReference type="Proteomes" id="UP000674318">
    <property type="component" value="Unassembled WGS sequence"/>
</dbReference>
<sequence length="1295" mass="143851">MAHRSRVTANPSSDHEDRVRFLDDDCGRNALLLAARGSTIVATLQRLASHIPAEFTTPSGTPYAKVIFDFSYFKMQNDIEKAISDSPELLVLDKELHNTHMELLENFMALFRGVYGYVAEVNRYVREIQDGQYVAQTLDTVLESLDGRQLLCELYYLYGVMLLLMDCKIGGLVRERIIVSYIRYRGAGEAHAVEVVELCKATKKGPIGSGSSTKSVPASPNDAGCGGEVSSNYPIDFFERIPVQKGVVARLLACIRGDDIYRMSSHYPNPDHRSAALAQQGGLAYVLLFFCGDVLASEATVMKELVEKLFADSWVVHYYGGYTADLSVAWAPFPAARSALQRTLEASNVTYHLQRMRCALTRSTSRVQTVLEEGELTENYVLDRVHASLLPIITESNVVLRWFLLQGVCTASASLPPTSPFCDSSHHESLGAAACAAAKAVRAGFEDDELLTLLLATAQLEHQVQSRFAVLLQEKTARWASAKRQAVLRMKRISLFFSADGVLDPSAHDAELERWFAEVGSRIADLHLTRKGANATRRRLQRLVAALENIQEFSQVNQQVQVLQYVRETCVDLHQMLHYISAERRVLGRLATVADLSYAWQLLAGRGYLVRELQARIRRQPVVAAQMQALFAKLSSLLHLPCIRIEQGIAVTAAGVLGADVRLERALQFTSTFYSEEVASFLRSVLQVIPTSIFEVLHKVMYLLTDVLRECPSKLQRDEWKKWSQLETREQLCAYTADIARYAAGLLAMEETTVGVVRVNPQQLLEDGIRKELVDHITRELHSGIWFDRSKPHTVEELDRELVQLGARLCGVRNSFEYIQDFVNVYGLQIWMEEFERVVRFTLQMECNAFWLKKVYPWSSPYQSASITIPYFAPLRPKDAYSFLGHLVQHLVYLTDPRESIYLAAHGAWFTRRRLCECVGPRLFSRVAEALDCTGLACLDELLSFIAVKDMQVLLQRLAESAVSLETAQRGLAQEVWGRCMPTSATPDVDTFLKDYDRLASVLEVSAPVQEVGLVLMRVGRIAVMRQMIAHQLRLDSTQDSTALVACVQAVNTAVVATLESHLARDPFETRVTGAAQSCAEVSEELVCSTAPLLSAVGLTDPLATVYEVTDGGSGVSPSEDVAMGALCSDAPSPVRASTSSDTPHSIMIPTKLPLPLFVLPLCVTVLLNVAQCTYSVCFDSCIPAEKDKDVDPTMLSVGVAALLQQLPLEATHLLLQLLEQVIRVSVVATTSTPRAKGKEPAPPLVCRCADALTMWIDVLRGYLSRYPERERAPVTPFAVLDRFAQSAPSVEKRK</sequence>
<dbReference type="PANTHER" id="PTHR15691">
    <property type="entry name" value="WASH COMPLEX SUBUNIT 5"/>
    <property type="match status" value="1"/>
</dbReference>
<protein>
    <submittedName>
        <fullName evidence="3">Uncharacterized protein</fullName>
    </submittedName>
</protein>
<dbReference type="EMBL" id="JAFJZO010000027">
    <property type="protein sequence ID" value="KAG5501517.1"/>
    <property type="molecule type" value="Genomic_DNA"/>
</dbReference>
<proteinExistence type="inferred from homology"/>
<evidence type="ECO:0000256" key="2">
    <source>
        <dbReference type="SAM" id="MobiDB-lite"/>
    </source>
</evidence>
<feature type="compositionally biased region" description="Polar residues" evidence="2">
    <location>
        <begin position="209"/>
        <end position="218"/>
    </location>
</feature>
<evidence type="ECO:0000256" key="1">
    <source>
        <dbReference type="ARBA" id="ARBA00006224"/>
    </source>
</evidence>
<feature type="region of interest" description="Disordered" evidence="2">
    <location>
        <begin position="204"/>
        <end position="223"/>
    </location>
</feature>
<keyword evidence="4" id="KW-1185">Reference proteome</keyword>
<accession>A0A836L989</accession>
<dbReference type="GeneID" id="94289427"/>
<reference evidence="3 4" key="1">
    <citation type="submission" date="2021-02" db="EMBL/GenBank/DDBJ databases">
        <title>Porcisia hertigi Genome sequencing and assembly.</title>
        <authorList>
            <person name="Almutairi H."/>
            <person name="Gatherer D."/>
        </authorList>
    </citation>
    <scope>NUCLEOTIDE SEQUENCE [LARGE SCALE GENOMIC DNA]</scope>
    <source>
        <strain evidence="3 4">C119</strain>
    </source>
</reference>
<comment type="caution">
    <text evidence="3">The sequence shown here is derived from an EMBL/GenBank/DDBJ whole genome shotgun (WGS) entry which is preliminary data.</text>
</comment>
<dbReference type="GO" id="GO:0005768">
    <property type="term" value="C:endosome"/>
    <property type="evidence" value="ECO:0007669"/>
    <property type="project" value="TreeGrafter"/>
</dbReference>
<dbReference type="GO" id="GO:0051125">
    <property type="term" value="P:regulation of actin nucleation"/>
    <property type="evidence" value="ECO:0007669"/>
    <property type="project" value="TreeGrafter"/>
</dbReference>
<dbReference type="InterPro" id="IPR019393">
    <property type="entry name" value="WASH_strumpellin"/>
</dbReference>
<organism evidence="3 4">
    <name type="scientific">Porcisia hertigi</name>
    <dbReference type="NCBI Taxonomy" id="2761500"/>
    <lineage>
        <taxon>Eukaryota</taxon>
        <taxon>Discoba</taxon>
        <taxon>Euglenozoa</taxon>
        <taxon>Kinetoplastea</taxon>
        <taxon>Metakinetoplastina</taxon>
        <taxon>Trypanosomatida</taxon>
        <taxon>Trypanosomatidae</taxon>
        <taxon>Leishmaniinae</taxon>
        <taxon>Porcisia</taxon>
    </lineage>
</organism>
<evidence type="ECO:0000313" key="4">
    <source>
        <dbReference type="Proteomes" id="UP000674318"/>
    </source>
</evidence>
<comment type="similarity">
    <text evidence="1">Belongs to the strumpellin family.</text>
</comment>
<dbReference type="OrthoDB" id="565118at2759"/>
<name>A0A836L989_9TRYP</name>
<dbReference type="GO" id="GO:0140285">
    <property type="term" value="P:endosome fission"/>
    <property type="evidence" value="ECO:0007669"/>
    <property type="project" value="TreeGrafter"/>
</dbReference>
<dbReference type="KEGG" id="phet:94289427"/>
<dbReference type="PANTHER" id="PTHR15691:SF6">
    <property type="entry name" value="WASH COMPLEX SUBUNIT 5"/>
    <property type="match status" value="1"/>
</dbReference>
<dbReference type="GO" id="GO:0071203">
    <property type="term" value="C:WASH complex"/>
    <property type="evidence" value="ECO:0007669"/>
    <property type="project" value="InterPro"/>
</dbReference>
<dbReference type="GO" id="GO:0007032">
    <property type="term" value="P:endosome organization"/>
    <property type="evidence" value="ECO:0007669"/>
    <property type="project" value="TreeGrafter"/>
</dbReference>
<evidence type="ECO:0000313" key="3">
    <source>
        <dbReference type="EMBL" id="KAG5501517.1"/>
    </source>
</evidence>
<dbReference type="Pfam" id="PF10266">
    <property type="entry name" value="Strumpellin"/>
    <property type="match status" value="1"/>
</dbReference>
<gene>
    <name evidence="3" type="ORF">JKF63_03346</name>
</gene>